<organism evidence="1 2">
    <name type="scientific">Arachis hypogaea</name>
    <name type="common">Peanut</name>
    <dbReference type="NCBI Taxonomy" id="3818"/>
    <lineage>
        <taxon>Eukaryota</taxon>
        <taxon>Viridiplantae</taxon>
        <taxon>Streptophyta</taxon>
        <taxon>Embryophyta</taxon>
        <taxon>Tracheophyta</taxon>
        <taxon>Spermatophyta</taxon>
        <taxon>Magnoliopsida</taxon>
        <taxon>eudicotyledons</taxon>
        <taxon>Gunneridae</taxon>
        <taxon>Pentapetalae</taxon>
        <taxon>rosids</taxon>
        <taxon>fabids</taxon>
        <taxon>Fabales</taxon>
        <taxon>Fabaceae</taxon>
        <taxon>Papilionoideae</taxon>
        <taxon>50 kb inversion clade</taxon>
        <taxon>dalbergioids sensu lato</taxon>
        <taxon>Dalbergieae</taxon>
        <taxon>Pterocarpus clade</taxon>
        <taxon>Arachis</taxon>
    </lineage>
</organism>
<comment type="caution">
    <text evidence="1">The sequence shown here is derived from an EMBL/GenBank/DDBJ whole genome shotgun (WGS) entry which is preliminary data.</text>
</comment>
<evidence type="ECO:0000313" key="1">
    <source>
        <dbReference type="EMBL" id="RYR38358.1"/>
    </source>
</evidence>
<protein>
    <recommendedName>
        <fullName evidence="3">Protein FAR1-RELATED SEQUENCE</fullName>
    </recommendedName>
</protein>
<sequence length="107" mass="13077">MLSFERVDKVSPRYIFEWWSKNVKRRHKHIKSSHDEPLLEPRNRRFDDLVFRSQIICEFASKSEELTMILHRIYDNVMDEMREYKAKSKEKCSLSHEDALLEDINEF</sequence>
<name>A0A445BI45_ARAHY</name>
<evidence type="ECO:0008006" key="3">
    <source>
        <dbReference type="Google" id="ProtNLM"/>
    </source>
</evidence>
<reference evidence="1 2" key="1">
    <citation type="submission" date="2019-01" db="EMBL/GenBank/DDBJ databases">
        <title>Sequencing of cultivated peanut Arachis hypogaea provides insights into genome evolution and oil improvement.</title>
        <authorList>
            <person name="Chen X."/>
        </authorList>
    </citation>
    <scope>NUCLEOTIDE SEQUENCE [LARGE SCALE GENOMIC DNA]</scope>
    <source>
        <strain evidence="2">cv. Fuhuasheng</strain>
        <tissue evidence="1">Leaves</tissue>
    </source>
</reference>
<evidence type="ECO:0000313" key="2">
    <source>
        <dbReference type="Proteomes" id="UP000289738"/>
    </source>
</evidence>
<gene>
    <name evidence="1" type="ORF">Ahy_A09g043395</name>
</gene>
<dbReference type="Proteomes" id="UP000289738">
    <property type="component" value="Chromosome A09"/>
</dbReference>
<keyword evidence="2" id="KW-1185">Reference proteome</keyword>
<dbReference type="EMBL" id="SDMP01000009">
    <property type="protein sequence ID" value="RYR38358.1"/>
    <property type="molecule type" value="Genomic_DNA"/>
</dbReference>
<accession>A0A445BI45</accession>
<proteinExistence type="predicted"/>
<dbReference type="AlphaFoldDB" id="A0A445BI45"/>